<organism evidence="1 2">
    <name type="scientific">Marivibrio halodurans</name>
    <dbReference type="NCBI Taxonomy" id="2039722"/>
    <lineage>
        <taxon>Bacteria</taxon>
        <taxon>Pseudomonadati</taxon>
        <taxon>Pseudomonadota</taxon>
        <taxon>Alphaproteobacteria</taxon>
        <taxon>Rhodospirillales</taxon>
        <taxon>Rhodospirillaceae</taxon>
        <taxon>Marivibrio</taxon>
    </lineage>
</organism>
<comment type="caution">
    <text evidence="1">The sequence shown here is derived from an EMBL/GenBank/DDBJ whole genome shotgun (WGS) entry which is preliminary data.</text>
</comment>
<evidence type="ECO:0000313" key="1">
    <source>
        <dbReference type="EMBL" id="MBP5857199.1"/>
    </source>
</evidence>
<name>A0A8J7S5M0_9PROT</name>
<accession>A0A8J7S5M0</accession>
<dbReference type="InterPro" id="IPR010775">
    <property type="entry name" value="DUF1365"/>
</dbReference>
<dbReference type="AlphaFoldDB" id="A0A8J7S5M0"/>
<dbReference type="PANTHER" id="PTHR33973:SF4">
    <property type="entry name" value="OS07G0153300 PROTEIN"/>
    <property type="match status" value="1"/>
</dbReference>
<dbReference type="PANTHER" id="PTHR33973">
    <property type="entry name" value="OS07G0153300 PROTEIN"/>
    <property type="match status" value="1"/>
</dbReference>
<dbReference type="Pfam" id="PF07103">
    <property type="entry name" value="DUF1365"/>
    <property type="match status" value="1"/>
</dbReference>
<proteinExistence type="predicted"/>
<evidence type="ECO:0000313" key="2">
    <source>
        <dbReference type="Proteomes" id="UP000672602"/>
    </source>
</evidence>
<dbReference type="EMBL" id="JAGMWN010000004">
    <property type="protein sequence ID" value="MBP5857199.1"/>
    <property type="molecule type" value="Genomic_DNA"/>
</dbReference>
<reference evidence="1" key="1">
    <citation type="submission" date="2021-04" db="EMBL/GenBank/DDBJ databases">
        <authorList>
            <person name="Zhang D.-C."/>
        </authorList>
    </citation>
    <scope>NUCLEOTIDE SEQUENCE</scope>
    <source>
        <strain evidence="1">CGMCC 1.15697</strain>
    </source>
</reference>
<gene>
    <name evidence="1" type="ORF">KAJ83_09280</name>
</gene>
<dbReference type="Proteomes" id="UP000672602">
    <property type="component" value="Unassembled WGS sequence"/>
</dbReference>
<sequence length="253" mass="28673">MGGSALYFGRVVHKRLRPMTHRLDYRVFSLFLDIDDLAALDARSRLFGYNRLRPVSFMDRDHGPRDGGPLRPWVEAKLAERGIDIAGGPIRLLCFPRLWGYVFNPLSIYFCYRPTGGLRAILYEVANTFGEWHGYLLEVPAGAAEISQTTEKVFHVSPFNRMGGHYRFRLKPPGTRLNLLIRQSDPEGRPLLVASHVGARRPLDDRALAAAILRHPLMTLKVTAAIHWEALKLWLKGARYVPKPAPPEREITG</sequence>
<keyword evidence="2" id="KW-1185">Reference proteome</keyword>
<protein>
    <submittedName>
        <fullName evidence="1">DUF1365 domain-containing protein</fullName>
    </submittedName>
</protein>